<feature type="non-terminal residue" evidence="1">
    <location>
        <position position="148"/>
    </location>
</feature>
<reference evidence="1 2" key="1">
    <citation type="submission" date="2016-07" db="EMBL/GenBank/DDBJ databases">
        <title>Pervasive Adenine N6-methylation of Active Genes in Fungi.</title>
        <authorList>
            <consortium name="DOE Joint Genome Institute"/>
            <person name="Mondo S.J."/>
            <person name="Dannebaum R.O."/>
            <person name="Kuo R.C."/>
            <person name="Labutti K."/>
            <person name="Haridas S."/>
            <person name="Kuo A."/>
            <person name="Salamov A."/>
            <person name="Ahrendt S.R."/>
            <person name="Lipzen A."/>
            <person name="Sullivan W."/>
            <person name="Andreopoulos W.B."/>
            <person name="Clum A."/>
            <person name="Lindquist E."/>
            <person name="Daum C."/>
            <person name="Ramamoorthy G.K."/>
            <person name="Gryganskyi A."/>
            <person name="Culley D."/>
            <person name="Magnuson J.K."/>
            <person name="James T.Y."/>
            <person name="O'Malley M.A."/>
            <person name="Stajich J.E."/>
            <person name="Spatafora J.W."/>
            <person name="Visel A."/>
            <person name="Grigoriev I.V."/>
        </authorList>
    </citation>
    <scope>NUCLEOTIDE SEQUENCE [LARGE SCALE GENOMIC DNA]</scope>
    <source>
        <strain evidence="1 2">NRRL 2496</strain>
    </source>
</reference>
<evidence type="ECO:0000313" key="1">
    <source>
        <dbReference type="EMBL" id="ORY99341.1"/>
    </source>
</evidence>
<dbReference type="OrthoDB" id="2417874at2759"/>
<feature type="non-terminal residue" evidence="1">
    <location>
        <position position="1"/>
    </location>
</feature>
<sequence>CACSQLVLKGSRACHLHSQRTLSVAGRTTIVNSLVLARVWHVLRVTPLTKSTLGSLRSTIRRFLVRGLFPPPPIKYDTLLASKQRGGRGILDPWRQQCTLQLSWLRPLLASHLSSAPRSPLLDALCFTLQAHFQQPNHLPPLLFPAAR</sequence>
<dbReference type="AlphaFoldDB" id="A0A1X2HJT9"/>
<gene>
    <name evidence="1" type="ORF">BCR43DRAFT_416131</name>
</gene>
<organism evidence="1 2">
    <name type="scientific">Syncephalastrum racemosum</name>
    <name type="common">Filamentous fungus</name>
    <dbReference type="NCBI Taxonomy" id="13706"/>
    <lineage>
        <taxon>Eukaryota</taxon>
        <taxon>Fungi</taxon>
        <taxon>Fungi incertae sedis</taxon>
        <taxon>Mucoromycota</taxon>
        <taxon>Mucoromycotina</taxon>
        <taxon>Mucoromycetes</taxon>
        <taxon>Mucorales</taxon>
        <taxon>Syncephalastraceae</taxon>
        <taxon>Syncephalastrum</taxon>
    </lineage>
</organism>
<comment type="caution">
    <text evidence="1">The sequence shown here is derived from an EMBL/GenBank/DDBJ whole genome shotgun (WGS) entry which is preliminary data.</text>
</comment>
<protein>
    <submittedName>
        <fullName evidence="1">Uncharacterized protein</fullName>
    </submittedName>
</protein>
<name>A0A1X2HJT9_SYNRA</name>
<proteinExistence type="predicted"/>
<evidence type="ECO:0000313" key="2">
    <source>
        <dbReference type="Proteomes" id="UP000242180"/>
    </source>
</evidence>
<dbReference type="InParanoid" id="A0A1X2HJT9"/>
<dbReference type="EMBL" id="MCGN01000003">
    <property type="protein sequence ID" value="ORY99341.1"/>
    <property type="molecule type" value="Genomic_DNA"/>
</dbReference>
<keyword evidence="2" id="KW-1185">Reference proteome</keyword>
<accession>A0A1X2HJT9</accession>
<dbReference type="Proteomes" id="UP000242180">
    <property type="component" value="Unassembled WGS sequence"/>
</dbReference>